<comment type="subunit">
    <text evidence="9">Forms a cyclic heterotetrameric complex composed of two molecules of XerC and two molecules of XerD.</text>
</comment>
<comment type="subcellular location">
    <subcellularLocation>
        <location evidence="1 9">Cytoplasm</location>
    </subcellularLocation>
</comment>
<keyword evidence="2 9" id="KW-0963">Cytoplasm</keyword>
<protein>
    <recommendedName>
        <fullName evidence="9">Tyrosine recombinase XerC</fullName>
    </recommendedName>
</protein>
<dbReference type="PANTHER" id="PTHR30349:SF77">
    <property type="entry name" value="TYROSINE RECOMBINASE XERC"/>
    <property type="match status" value="1"/>
</dbReference>
<dbReference type="NCBIfam" id="NF040815">
    <property type="entry name" value="recomb_XerA_Arch"/>
    <property type="match status" value="1"/>
</dbReference>
<keyword evidence="3 9" id="KW-0132">Cell division</keyword>
<reference evidence="12 13" key="1">
    <citation type="submission" date="2022-12" db="EMBL/GenBank/DDBJ databases">
        <title>Metagenome assembled genome from gulf of manar.</title>
        <authorList>
            <person name="Kohli P."/>
            <person name="Pk S."/>
            <person name="Venkata Ramana C."/>
            <person name="Sasikala C."/>
        </authorList>
    </citation>
    <scope>NUCLEOTIDE SEQUENCE [LARGE SCALE GENOMIC DNA]</scope>
    <source>
        <strain evidence="12">JB008</strain>
    </source>
</reference>
<feature type="active site" evidence="9">
    <location>
        <position position="265"/>
    </location>
</feature>
<comment type="caution">
    <text evidence="12">The sequence shown here is derived from an EMBL/GenBank/DDBJ whole genome shotgun (WGS) entry which is preliminary data.</text>
</comment>
<dbReference type="InterPro" id="IPR013762">
    <property type="entry name" value="Integrase-like_cat_sf"/>
</dbReference>
<feature type="active site" evidence="9">
    <location>
        <position position="142"/>
    </location>
</feature>
<feature type="active site" evidence="9">
    <location>
        <position position="242"/>
    </location>
</feature>
<feature type="domain" description="Tyr recombinase" evidence="10">
    <location>
        <begin position="103"/>
        <end position="287"/>
    </location>
</feature>
<feature type="domain" description="Core-binding (CB)" evidence="11">
    <location>
        <begin position="1"/>
        <end position="82"/>
    </location>
</feature>
<evidence type="ECO:0000256" key="8">
    <source>
        <dbReference type="ARBA" id="ARBA00023306"/>
    </source>
</evidence>
<dbReference type="GO" id="GO:0007059">
    <property type="term" value="P:chromosome segregation"/>
    <property type="evidence" value="ECO:0007669"/>
    <property type="project" value="UniProtKB-UniRule"/>
</dbReference>
<evidence type="ECO:0000256" key="3">
    <source>
        <dbReference type="ARBA" id="ARBA00022618"/>
    </source>
</evidence>
<evidence type="ECO:0000256" key="1">
    <source>
        <dbReference type="ARBA" id="ARBA00004496"/>
    </source>
</evidence>
<dbReference type="NCBIfam" id="NF001399">
    <property type="entry name" value="PRK00283.1"/>
    <property type="match status" value="1"/>
</dbReference>
<proteinExistence type="inferred from homology"/>
<evidence type="ECO:0000256" key="6">
    <source>
        <dbReference type="ARBA" id="ARBA00023125"/>
    </source>
</evidence>
<dbReference type="Pfam" id="PF02899">
    <property type="entry name" value="Phage_int_SAM_1"/>
    <property type="match status" value="1"/>
</dbReference>
<evidence type="ECO:0000256" key="7">
    <source>
        <dbReference type="ARBA" id="ARBA00023172"/>
    </source>
</evidence>
<dbReference type="EMBL" id="JAQQAL010000051">
    <property type="protein sequence ID" value="MDC7228564.1"/>
    <property type="molecule type" value="Genomic_DNA"/>
</dbReference>
<dbReference type="GO" id="GO:0005737">
    <property type="term" value="C:cytoplasm"/>
    <property type="evidence" value="ECO:0007669"/>
    <property type="project" value="UniProtKB-SubCell"/>
</dbReference>
<evidence type="ECO:0000259" key="10">
    <source>
        <dbReference type="PROSITE" id="PS51898"/>
    </source>
</evidence>
<dbReference type="Pfam" id="PF00589">
    <property type="entry name" value="Phage_integrase"/>
    <property type="match status" value="1"/>
</dbReference>
<keyword evidence="5 9" id="KW-0229">DNA integration</keyword>
<dbReference type="InterPro" id="IPR050090">
    <property type="entry name" value="Tyrosine_recombinase_XerCD"/>
</dbReference>
<dbReference type="GO" id="GO:0051301">
    <property type="term" value="P:cell division"/>
    <property type="evidence" value="ECO:0007669"/>
    <property type="project" value="UniProtKB-KW"/>
</dbReference>
<dbReference type="PROSITE" id="PS51898">
    <property type="entry name" value="TYR_RECOMBINASE"/>
    <property type="match status" value="1"/>
</dbReference>
<feature type="active site" evidence="9">
    <location>
        <position position="166"/>
    </location>
</feature>
<gene>
    <name evidence="9" type="primary">xerC</name>
    <name evidence="12" type="ORF">PQJ61_17515</name>
</gene>
<evidence type="ECO:0000259" key="11">
    <source>
        <dbReference type="PROSITE" id="PS51900"/>
    </source>
</evidence>
<evidence type="ECO:0000256" key="5">
    <source>
        <dbReference type="ARBA" id="ARBA00022908"/>
    </source>
</evidence>
<name>A0AAJ1II55_9SPIO</name>
<dbReference type="CDD" id="cd00798">
    <property type="entry name" value="INT_XerDC_C"/>
    <property type="match status" value="1"/>
</dbReference>
<dbReference type="InterPro" id="IPR011010">
    <property type="entry name" value="DNA_brk_join_enz"/>
</dbReference>
<feature type="active site" description="O-(3'-phospho-DNA)-tyrosine intermediate" evidence="9">
    <location>
        <position position="274"/>
    </location>
</feature>
<dbReference type="GO" id="GO:0003677">
    <property type="term" value="F:DNA binding"/>
    <property type="evidence" value="ECO:0007669"/>
    <property type="project" value="UniProtKB-UniRule"/>
</dbReference>
<accession>A0AAJ1II55</accession>
<dbReference type="PANTHER" id="PTHR30349">
    <property type="entry name" value="PHAGE INTEGRASE-RELATED"/>
    <property type="match status" value="1"/>
</dbReference>
<comment type="function">
    <text evidence="9">Site-specific tyrosine recombinase, which acts by catalyzing the cutting and rejoining of the recombining DNA molecules. The XerC-XerD complex is essential to convert dimers of the bacterial chromosome into monomers to permit their segregation at cell division. It also contributes to the segregational stability of plasmids.</text>
</comment>
<dbReference type="InterPro" id="IPR004107">
    <property type="entry name" value="Integrase_SAM-like_N"/>
</dbReference>
<dbReference type="AlphaFoldDB" id="A0AAJ1II55"/>
<evidence type="ECO:0000256" key="4">
    <source>
        <dbReference type="ARBA" id="ARBA00022829"/>
    </source>
</evidence>
<dbReference type="HAMAP" id="MF_01808">
    <property type="entry name" value="Recomb_XerC_XerD"/>
    <property type="match status" value="1"/>
</dbReference>
<dbReference type="Proteomes" id="UP001221217">
    <property type="component" value="Unassembled WGS sequence"/>
</dbReference>
<dbReference type="GO" id="GO:0006313">
    <property type="term" value="P:DNA transposition"/>
    <property type="evidence" value="ECO:0007669"/>
    <property type="project" value="UniProtKB-UniRule"/>
</dbReference>
<dbReference type="InterPro" id="IPR002104">
    <property type="entry name" value="Integrase_catalytic"/>
</dbReference>
<keyword evidence="6 9" id="KW-0238">DNA-binding</keyword>
<dbReference type="Gene3D" id="1.10.150.130">
    <property type="match status" value="1"/>
</dbReference>
<dbReference type="SUPFAM" id="SSF56349">
    <property type="entry name" value="DNA breaking-rejoining enzymes"/>
    <property type="match status" value="1"/>
</dbReference>
<evidence type="ECO:0000256" key="2">
    <source>
        <dbReference type="ARBA" id="ARBA00022490"/>
    </source>
</evidence>
<keyword evidence="7 9" id="KW-0233">DNA recombination</keyword>
<evidence type="ECO:0000256" key="9">
    <source>
        <dbReference type="HAMAP-Rule" id="MF_01808"/>
    </source>
</evidence>
<comment type="similarity">
    <text evidence="9">Belongs to the 'phage' integrase family. XerC subfamily.</text>
</comment>
<dbReference type="InterPro" id="IPR023009">
    <property type="entry name" value="Tyrosine_recombinase_XerC/XerD"/>
</dbReference>
<feature type="active site" evidence="9">
    <location>
        <position position="239"/>
    </location>
</feature>
<evidence type="ECO:0000313" key="13">
    <source>
        <dbReference type="Proteomes" id="UP001221217"/>
    </source>
</evidence>
<dbReference type="GO" id="GO:0009037">
    <property type="term" value="F:tyrosine-based site-specific recombinase activity"/>
    <property type="evidence" value="ECO:0007669"/>
    <property type="project" value="UniProtKB-UniRule"/>
</dbReference>
<organism evidence="12 13">
    <name type="scientific">Candidatus Thalassospirochaeta sargassi</name>
    <dbReference type="NCBI Taxonomy" id="3119039"/>
    <lineage>
        <taxon>Bacteria</taxon>
        <taxon>Pseudomonadati</taxon>
        <taxon>Spirochaetota</taxon>
        <taxon>Spirochaetia</taxon>
        <taxon>Spirochaetales</taxon>
        <taxon>Spirochaetaceae</taxon>
        <taxon>Candidatus Thalassospirochaeta</taxon>
    </lineage>
</organism>
<evidence type="ECO:0000313" key="12">
    <source>
        <dbReference type="EMBL" id="MDC7228564.1"/>
    </source>
</evidence>
<sequence length="300" mass="34157">MKTEDYLRYIRDIKNYSEQTLRAYADDLKKFEVYLADQQLDYLSLDSVCARRFIAGLSRKGLAKSSVNRILSAMNSYYSWLQANAFVESNPFDNIRSLKQNRDLPDYMFENEIDLLLSLTGSGFAGIRDRFILELLYSTGCRVSEASSINISDIDFREQSIRVTGKGGKERIVYLGVSAIECLNEYLPLKNIRTDKDDADAANALLINQRGRRITQRGIAMIIEKYVRKSGIAKKISPHTFRHSFATHLIDNGADIRIVQEMLGHESLSTTQIYTHMGIEKLRDVYSSAHPHAGKHGVNR</sequence>
<keyword evidence="8 9" id="KW-0131">Cell cycle</keyword>
<keyword evidence="4 9" id="KW-0159">Chromosome partition</keyword>
<dbReference type="InterPro" id="IPR044068">
    <property type="entry name" value="CB"/>
</dbReference>
<dbReference type="PROSITE" id="PS51900">
    <property type="entry name" value="CB"/>
    <property type="match status" value="1"/>
</dbReference>
<dbReference type="Gene3D" id="1.10.443.10">
    <property type="entry name" value="Intergrase catalytic core"/>
    <property type="match status" value="1"/>
</dbReference>
<dbReference type="InterPro" id="IPR010998">
    <property type="entry name" value="Integrase_recombinase_N"/>
</dbReference>